<evidence type="ECO:0000313" key="6">
    <source>
        <dbReference type="EMBL" id="GAA0154444.1"/>
    </source>
</evidence>
<dbReference type="InterPro" id="IPR011905">
    <property type="entry name" value="GlrX-like_pln_2"/>
</dbReference>
<dbReference type="InterPro" id="IPR036249">
    <property type="entry name" value="Thioredoxin-like_sf"/>
</dbReference>
<dbReference type="Proteomes" id="UP001454036">
    <property type="component" value="Unassembled WGS sequence"/>
</dbReference>
<evidence type="ECO:0000313" key="7">
    <source>
        <dbReference type="Proteomes" id="UP001454036"/>
    </source>
</evidence>
<proteinExistence type="inferred from homology"/>
<dbReference type="GO" id="GO:0005737">
    <property type="term" value="C:cytoplasm"/>
    <property type="evidence" value="ECO:0007669"/>
    <property type="project" value="UniProtKB-SubCell"/>
</dbReference>
<dbReference type="InterPro" id="IPR002109">
    <property type="entry name" value="Glutaredoxin"/>
</dbReference>
<gene>
    <name evidence="6" type="ORF">LIER_12423</name>
</gene>
<keyword evidence="3" id="KW-0963">Cytoplasm</keyword>
<dbReference type="PANTHER" id="PTHR10168">
    <property type="entry name" value="GLUTAREDOXIN"/>
    <property type="match status" value="1"/>
</dbReference>
<dbReference type="EMBL" id="BAABME010002397">
    <property type="protein sequence ID" value="GAA0154444.1"/>
    <property type="molecule type" value="Genomic_DNA"/>
</dbReference>
<comment type="caution">
    <text evidence="6">The sequence shown here is derived from an EMBL/GenBank/DDBJ whole genome shotgun (WGS) entry which is preliminary data.</text>
</comment>
<comment type="subcellular location">
    <subcellularLocation>
        <location evidence="1">Cytoplasm</location>
    </subcellularLocation>
</comment>
<dbReference type="PROSITE" id="PS51354">
    <property type="entry name" value="GLUTAREDOXIN_2"/>
    <property type="match status" value="1"/>
</dbReference>
<evidence type="ECO:0000256" key="3">
    <source>
        <dbReference type="ARBA" id="ARBA00022490"/>
    </source>
</evidence>
<dbReference type="Pfam" id="PF00462">
    <property type="entry name" value="Glutaredoxin"/>
    <property type="match status" value="1"/>
</dbReference>
<keyword evidence="7" id="KW-1185">Reference proteome</keyword>
<organism evidence="6 7">
    <name type="scientific">Lithospermum erythrorhizon</name>
    <name type="common">Purple gromwell</name>
    <name type="synonym">Lithospermum officinale var. erythrorhizon</name>
    <dbReference type="NCBI Taxonomy" id="34254"/>
    <lineage>
        <taxon>Eukaryota</taxon>
        <taxon>Viridiplantae</taxon>
        <taxon>Streptophyta</taxon>
        <taxon>Embryophyta</taxon>
        <taxon>Tracheophyta</taxon>
        <taxon>Spermatophyta</taxon>
        <taxon>Magnoliopsida</taxon>
        <taxon>eudicotyledons</taxon>
        <taxon>Gunneridae</taxon>
        <taxon>Pentapetalae</taxon>
        <taxon>asterids</taxon>
        <taxon>lamiids</taxon>
        <taxon>Boraginales</taxon>
        <taxon>Boraginaceae</taxon>
        <taxon>Boraginoideae</taxon>
        <taxon>Lithospermeae</taxon>
        <taxon>Lithospermum</taxon>
    </lineage>
</organism>
<evidence type="ECO:0000256" key="2">
    <source>
        <dbReference type="ARBA" id="ARBA00007568"/>
    </source>
</evidence>
<evidence type="ECO:0000256" key="4">
    <source>
        <dbReference type="ARBA" id="ARBA00023284"/>
    </source>
</evidence>
<dbReference type="AlphaFoldDB" id="A0AAV3PRN8"/>
<accession>A0AAV3PRN8</accession>
<keyword evidence="4" id="KW-0676">Redox-active center</keyword>
<sequence length="101" mass="11224">MEKVMGLAAESPVVIFARRDCVISYTIETLIRSFGAYPTVYDLDDLQDREEIREALGSLGCNDMPAVFIGKKFIGGSNEVMSLNVKGELKPKLIRAKAIWI</sequence>
<feature type="domain" description="Glutaredoxin" evidence="5">
    <location>
        <begin position="13"/>
        <end position="74"/>
    </location>
</feature>
<evidence type="ECO:0000259" key="5">
    <source>
        <dbReference type="Pfam" id="PF00462"/>
    </source>
</evidence>
<dbReference type="Gene3D" id="3.40.30.10">
    <property type="entry name" value="Glutaredoxin"/>
    <property type="match status" value="1"/>
</dbReference>
<evidence type="ECO:0000256" key="1">
    <source>
        <dbReference type="ARBA" id="ARBA00004496"/>
    </source>
</evidence>
<name>A0AAV3PRN8_LITER</name>
<reference evidence="6 7" key="1">
    <citation type="submission" date="2024-01" db="EMBL/GenBank/DDBJ databases">
        <title>The complete chloroplast genome sequence of Lithospermum erythrorhizon: insights into the phylogenetic relationship among Boraginaceae species and the maternal lineages of purple gromwells.</title>
        <authorList>
            <person name="Okada T."/>
            <person name="Watanabe K."/>
        </authorList>
    </citation>
    <scope>NUCLEOTIDE SEQUENCE [LARGE SCALE GENOMIC DNA]</scope>
</reference>
<protein>
    <submittedName>
        <fullName evidence="6">Oxidoreductase</fullName>
    </submittedName>
</protein>
<comment type="similarity">
    <text evidence="2">Belongs to the glutaredoxin family. CC-type subfamily.</text>
</comment>
<dbReference type="SUPFAM" id="SSF52833">
    <property type="entry name" value="Thioredoxin-like"/>
    <property type="match status" value="1"/>
</dbReference>